<evidence type="ECO:0000256" key="5">
    <source>
        <dbReference type="ARBA" id="ARBA00036943"/>
    </source>
</evidence>
<evidence type="ECO:0000256" key="1">
    <source>
        <dbReference type="ARBA" id="ARBA00001166"/>
    </source>
</evidence>
<sequence>MYLEIDGKLQAPRLINDDIIAINKPYGLASQVKSCKVANLSPFFLNLRRIVIPMVEGSVDGKRRMVLRPDTAENEDVKLVMKKSSIETHEAITNYKILKSKNTTALLECRPETGVKHQIRVHLAWGLGTPILGDHKYTYINKIVPQKLTSEMLQRLGIRQSKARYVPMHLHAKSILIPEFMNGQNLSVSCRLPPHFEENMKRLKLKP</sequence>
<evidence type="ECO:0000259" key="8">
    <source>
        <dbReference type="Pfam" id="PF00849"/>
    </source>
</evidence>
<accession>A0ABQ9F8L4</accession>
<proteinExistence type="inferred from homology"/>
<protein>
    <recommendedName>
        <fullName evidence="6">Pseudouridylate synthase RPUSD4, mitochondrial</fullName>
    </recommendedName>
    <alternativeName>
        <fullName evidence="7">RNA pseudouridylate synthase domain-containing protein 4</fullName>
    </alternativeName>
</protein>
<evidence type="ECO:0000256" key="4">
    <source>
        <dbReference type="ARBA" id="ARBA00023235"/>
    </source>
</evidence>
<dbReference type="Gene3D" id="3.30.2350.10">
    <property type="entry name" value="Pseudouridine synthase"/>
    <property type="match status" value="1"/>
</dbReference>
<dbReference type="Pfam" id="PF00849">
    <property type="entry name" value="PseudoU_synth_2"/>
    <property type="match status" value="1"/>
</dbReference>
<name>A0ABQ9F8L4_TEGGR</name>
<dbReference type="Proteomes" id="UP001217089">
    <property type="component" value="Unassembled WGS sequence"/>
</dbReference>
<evidence type="ECO:0000256" key="6">
    <source>
        <dbReference type="ARBA" id="ARBA00039953"/>
    </source>
</evidence>
<feature type="domain" description="Pseudouridine synthase RsuA/RluA-like" evidence="8">
    <location>
        <begin position="74"/>
        <end position="124"/>
    </location>
</feature>
<reference evidence="9 10" key="1">
    <citation type="submission" date="2022-12" db="EMBL/GenBank/DDBJ databases">
        <title>Chromosome-level genome of Tegillarca granosa.</title>
        <authorList>
            <person name="Kim J."/>
        </authorList>
    </citation>
    <scope>NUCLEOTIDE SEQUENCE [LARGE SCALE GENOMIC DNA]</scope>
    <source>
        <strain evidence="9">Teg-2019</strain>
        <tissue evidence="9">Adductor muscle</tissue>
    </source>
</reference>
<comment type="catalytic activity">
    <reaction evidence="1">
        <text>a uridine in mRNA = a pseudouridine in mRNA</text>
        <dbReference type="Rhea" id="RHEA:56644"/>
        <dbReference type="Rhea" id="RHEA-COMP:14658"/>
        <dbReference type="Rhea" id="RHEA-COMP:14659"/>
        <dbReference type="ChEBI" id="CHEBI:65314"/>
        <dbReference type="ChEBI" id="CHEBI:65315"/>
    </reaction>
</comment>
<organism evidence="9 10">
    <name type="scientific">Tegillarca granosa</name>
    <name type="common">Malaysian cockle</name>
    <name type="synonym">Anadara granosa</name>
    <dbReference type="NCBI Taxonomy" id="220873"/>
    <lineage>
        <taxon>Eukaryota</taxon>
        <taxon>Metazoa</taxon>
        <taxon>Spiralia</taxon>
        <taxon>Lophotrochozoa</taxon>
        <taxon>Mollusca</taxon>
        <taxon>Bivalvia</taxon>
        <taxon>Autobranchia</taxon>
        <taxon>Pteriomorphia</taxon>
        <taxon>Arcoida</taxon>
        <taxon>Arcoidea</taxon>
        <taxon>Arcidae</taxon>
        <taxon>Tegillarca</taxon>
    </lineage>
</organism>
<dbReference type="InterPro" id="IPR050188">
    <property type="entry name" value="RluA_PseudoU_synthase"/>
</dbReference>
<evidence type="ECO:0000313" key="10">
    <source>
        <dbReference type="Proteomes" id="UP001217089"/>
    </source>
</evidence>
<keyword evidence="10" id="KW-1185">Reference proteome</keyword>
<dbReference type="InterPro" id="IPR020103">
    <property type="entry name" value="PsdUridine_synth_cat_dom_sf"/>
</dbReference>
<dbReference type="PANTHER" id="PTHR21600:SF83">
    <property type="entry name" value="PSEUDOURIDYLATE SYNTHASE RPUSD4, MITOCHONDRIAL"/>
    <property type="match status" value="1"/>
</dbReference>
<dbReference type="SUPFAM" id="SSF55120">
    <property type="entry name" value="Pseudouridine synthase"/>
    <property type="match status" value="1"/>
</dbReference>
<evidence type="ECO:0000256" key="2">
    <source>
        <dbReference type="ARBA" id="ARBA00001896"/>
    </source>
</evidence>
<evidence type="ECO:0000256" key="7">
    <source>
        <dbReference type="ARBA" id="ARBA00041563"/>
    </source>
</evidence>
<dbReference type="PANTHER" id="PTHR21600">
    <property type="entry name" value="MITOCHONDRIAL RNA PSEUDOURIDINE SYNTHASE"/>
    <property type="match status" value="1"/>
</dbReference>
<comment type="catalytic activity">
    <reaction evidence="2">
        <text>uridine in 5S rRNA = pseudouridine in 5S rRNA</text>
        <dbReference type="Rhea" id="RHEA:47036"/>
        <dbReference type="Rhea" id="RHEA-COMP:11730"/>
        <dbReference type="Rhea" id="RHEA-COMP:11731"/>
        <dbReference type="ChEBI" id="CHEBI:65314"/>
        <dbReference type="ChEBI" id="CHEBI:65315"/>
    </reaction>
</comment>
<keyword evidence="4" id="KW-0413">Isomerase</keyword>
<comment type="caution">
    <text evidence="9">The sequence shown here is derived from an EMBL/GenBank/DDBJ whole genome shotgun (WGS) entry which is preliminary data.</text>
</comment>
<comment type="catalytic activity">
    <reaction evidence="5">
        <text>a uridine in tRNA = a pseudouridine in tRNA</text>
        <dbReference type="Rhea" id="RHEA:54572"/>
        <dbReference type="Rhea" id="RHEA-COMP:13339"/>
        <dbReference type="Rhea" id="RHEA-COMP:13934"/>
        <dbReference type="ChEBI" id="CHEBI:65314"/>
        <dbReference type="ChEBI" id="CHEBI:65315"/>
    </reaction>
</comment>
<comment type="similarity">
    <text evidence="3">Belongs to the pseudouridine synthase RluA family.</text>
</comment>
<evidence type="ECO:0000256" key="3">
    <source>
        <dbReference type="ARBA" id="ARBA00010876"/>
    </source>
</evidence>
<gene>
    <name evidence="9" type="ORF">KUTeg_010050</name>
</gene>
<evidence type="ECO:0000313" key="9">
    <source>
        <dbReference type="EMBL" id="KAJ8312677.1"/>
    </source>
</evidence>
<dbReference type="EMBL" id="JARBDR010000440">
    <property type="protein sequence ID" value="KAJ8312677.1"/>
    <property type="molecule type" value="Genomic_DNA"/>
</dbReference>
<dbReference type="InterPro" id="IPR006145">
    <property type="entry name" value="PsdUridine_synth_RsuA/RluA"/>
</dbReference>